<feature type="region of interest" description="Disordered" evidence="1">
    <location>
        <begin position="263"/>
        <end position="283"/>
    </location>
</feature>
<dbReference type="Proteomes" id="UP001237642">
    <property type="component" value="Unassembled WGS sequence"/>
</dbReference>
<dbReference type="AlphaFoldDB" id="A0AAD8MIY5"/>
<feature type="compositionally biased region" description="Polar residues" evidence="1">
    <location>
        <begin position="269"/>
        <end position="283"/>
    </location>
</feature>
<dbReference type="PANTHER" id="PTHR31390">
    <property type="entry name" value="EXPRESSED PROTEIN"/>
    <property type="match status" value="1"/>
</dbReference>
<dbReference type="InterPro" id="IPR021916">
    <property type="entry name" value="DUF3527"/>
</dbReference>
<evidence type="ECO:0000256" key="1">
    <source>
        <dbReference type="SAM" id="MobiDB-lite"/>
    </source>
</evidence>
<feature type="compositionally biased region" description="Polar residues" evidence="1">
    <location>
        <begin position="477"/>
        <end position="489"/>
    </location>
</feature>
<dbReference type="PANTHER" id="PTHR31390:SF0">
    <property type="entry name" value="DOMAIN PROTEIN, PUTATIVE (DUF3527)-RELATED"/>
    <property type="match status" value="1"/>
</dbReference>
<feature type="region of interest" description="Disordered" evidence="1">
    <location>
        <begin position="474"/>
        <end position="497"/>
    </location>
</feature>
<reference evidence="2" key="1">
    <citation type="submission" date="2023-02" db="EMBL/GenBank/DDBJ databases">
        <title>Genome of toxic invasive species Heracleum sosnowskyi carries increased number of genes despite the absence of recent whole-genome duplications.</title>
        <authorList>
            <person name="Schelkunov M."/>
            <person name="Shtratnikova V."/>
            <person name="Makarenko M."/>
            <person name="Klepikova A."/>
            <person name="Omelchenko D."/>
            <person name="Novikova G."/>
            <person name="Obukhova E."/>
            <person name="Bogdanov V."/>
            <person name="Penin A."/>
            <person name="Logacheva M."/>
        </authorList>
    </citation>
    <scope>NUCLEOTIDE SEQUENCE</scope>
    <source>
        <strain evidence="2">Hsosn_3</strain>
        <tissue evidence="2">Leaf</tissue>
    </source>
</reference>
<proteinExistence type="predicted"/>
<organism evidence="2 3">
    <name type="scientific">Heracleum sosnowskyi</name>
    <dbReference type="NCBI Taxonomy" id="360622"/>
    <lineage>
        <taxon>Eukaryota</taxon>
        <taxon>Viridiplantae</taxon>
        <taxon>Streptophyta</taxon>
        <taxon>Embryophyta</taxon>
        <taxon>Tracheophyta</taxon>
        <taxon>Spermatophyta</taxon>
        <taxon>Magnoliopsida</taxon>
        <taxon>eudicotyledons</taxon>
        <taxon>Gunneridae</taxon>
        <taxon>Pentapetalae</taxon>
        <taxon>asterids</taxon>
        <taxon>campanulids</taxon>
        <taxon>Apiales</taxon>
        <taxon>Apiaceae</taxon>
        <taxon>Apioideae</taxon>
        <taxon>apioid superclade</taxon>
        <taxon>Tordylieae</taxon>
        <taxon>Tordyliinae</taxon>
        <taxon>Heracleum</taxon>
    </lineage>
</organism>
<evidence type="ECO:0000313" key="2">
    <source>
        <dbReference type="EMBL" id="KAK1374389.1"/>
    </source>
</evidence>
<sequence length="721" mass="80243">MDLEFEKFCVIDGSPNTVLPCPRQFSRVEREKTSSKPHETLSPKQGFSDITFRRYRSASCKRSQPRSIVLEGNKVLKRGSVYQSSQEVTMRDLGDVGDRRKIEFPQSSVHALSLGVLDSLCASDDDSSSLEHRSSVISLKSELSTSVSKPYSSKEFISSSCQPISKREVSLNSFLKISLESEDRKNQSAEYVKIKLVEASMGSHDLTFGLPKDDSGLKKRDSGFVRQNSLSAERVLPCTPLQSQSNCSMPSTLTSRFSPTRKTFEPFPKSQSQRSHVGSVSERTTIKKFSISRKKRSQRSLLPDFTKTSGNTCDSQIVKECNKPPTPCSPAHLHGHLKLKNKHGMPFFEFSVKSPEDKIIAKTWKVGNAMNWLYTFHTSQSKSRAKSSGWGIKESNKESSMVGQMQVSCLLRSDLKDAGALENSMVTEFVLYDIKQAIKDIAAQKNSFSSPEVAKPPTSFKANLAGGTCKLHETSDQIKNNDQPKNGNSPWEPADLHPNHEIAAIVIQVPLEKRESLKEKRRNQKNNQYINLHDLRGMDQRTDCLTPVKVNVVTCSGTHGLPTTNCPGPSRLLDRWKFGGGCDCGGWDMGCPVVAFDNSRRCSDEHSTINNQKPWKLYIQGGKEKSPALRMTVTNDGEYEVDFHAQLTTLQAFSICVSILHSTEATDAVGQSTDENLLQCDSLSALLDEDVKYIFETVEEDKKKAPTSFVLNPPFSPIARV</sequence>
<gene>
    <name evidence="2" type="ORF">POM88_030582</name>
</gene>
<name>A0AAD8MIY5_9APIA</name>
<evidence type="ECO:0000313" key="3">
    <source>
        <dbReference type="Proteomes" id="UP001237642"/>
    </source>
</evidence>
<dbReference type="Pfam" id="PF12043">
    <property type="entry name" value="DUF3527"/>
    <property type="match status" value="1"/>
</dbReference>
<reference evidence="2" key="2">
    <citation type="submission" date="2023-05" db="EMBL/GenBank/DDBJ databases">
        <authorList>
            <person name="Schelkunov M.I."/>
        </authorList>
    </citation>
    <scope>NUCLEOTIDE SEQUENCE</scope>
    <source>
        <strain evidence="2">Hsosn_3</strain>
        <tissue evidence="2">Leaf</tissue>
    </source>
</reference>
<dbReference type="EMBL" id="JAUIZM010000007">
    <property type="protein sequence ID" value="KAK1374389.1"/>
    <property type="molecule type" value="Genomic_DNA"/>
</dbReference>
<accession>A0AAD8MIY5</accession>
<keyword evidence="3" id="KW-1185">Reference proteome</keyword>
<comment type="caution">
    <text evidence="2">The sequence shown here is derived from an EMBL/GenBank/DDBJ whole genome shotgun (WGS) entry which is preliminary data.</text>
</comment>
<protein>
    <submittedName>
        <fullName evidence="2">Bromo-adjacent domain-containing protein</fullName>
    </submittedName>
</protein>